<evidence type="ECO:0000313" key="1">
    <source>
        <dbReference type="EMBL" id="CAF1382390.1"/>
    </source>
</evidence>
<comment type="caution">
    <text evidence="1">The sequence shown here is derived from an EMBL/GenBank/DDBJ whole genome shotgun (WGS) entry which is preliminary data.</text>
</comment>
<reference evidence="1" key="1">
    <citation type="submission" date="2021-02" db="EMBL/GenBank/DDBJ databases">
        <authorList>
            <person name="Nowell W R."/>
        </authorList>
    </citation>
    <scope>NUCLEOTIDE SEQUENCE</scope>
</reference>
<dbReference type="Proteomes" id="UP000663882">
    <property type="component" value="Unassembled WGS sequence"/>
</dbReference>
<gene>
    <name evidence="1" type="ORF">RFH988_LOCUS33918</name>
</gene>
<dbReference type="InterPro" id="IPR021109">
    <property type="entry name" value="Peptidase_aspartic_dom_sf"/>
</dbReference>
<sequence length="245" mass="27810">MKAMIDTGANRTFISLQALSTSHNRQFINKKQKSASLADGHTSISILGTLDLHIVIDDMSISIKVYVVKDLCAECILGMHFISKYKVIINADARVVSICDNEKRIILEFDVNQEEIRYPARTIRYTYMPPKRTVSIPVNVGISSAKVLFRPSYQLERRSPMILLNNIANVNQQKSHISIYNPTSYYYTVPKGLILGTTTVPTLSFSKCTSIDHQLVNDNINKLTRHITDSTYREEKETITHTKEI</sequence>
<proteinExistence type="predicted"/>
<dbReference type="SUPFAM" id="SSF50630">
    <property type="entry name" value="Acid proteases"/>
    <property type="match status" value="1"/>
</dbReference>
<dbReference type="EMBL" id="CAJNOO010004470">
    <property type="protein sequence ID" value="CAF1382390.1"/>
    <property type="molecule type" value="Genomic_DNA"/>
</dbReference>
<organism evidence="1 2">
    <name type="scientific">Rotaria sordida</name>
    <dbReference type="NCBI Taxonomy" id="392033"/>
    <lineage>
        <taxon>Eukaryota</taxon>
        <taxon>Metazoa</taxon>
        <taxon>Spiralia</taxon>
        <taxon>Gnathifera</taxon>
        <taxon>Rotifera</taxon>
        <taxon>Eurotatoria</taxon>
        <taxon>Bdelloidea</taxon>
        <taxon>Philodinida</taxon>
        <taxon>Philodinidae</taxon>
        <taxon>Rotaria</taxon>
    </lineage>
</organism>
<evidence type="ECO:0008006" key="3">
    <source>
        <dbReference type="Google" id="ProtNLM"/>
    </source>
</evidence>
<dbReference type="Pfam" id="PF13975">
    <property type="entry name" value="gag-asp_proteas"/>
    <property type="match status" value="1"/>
</dbReference>
<dbReference type="CDD" id="cd00303">
    <property type="entry name" value="retropepsin_like"/>
    <property type="match status" value="1"/>
</dbReference>
<protein>
    <recommendedName>
        <fullName evidence="3">Peptidase A2 domain-containing protein</fullName>
    </recommendedName>
</protein>
<evidence type="ECO:0000313" key="2">
    <source>
        <dbReference type="Proteomes" id="UP000663882"/>
    </source>
</evidence>
<dbReference type="AlphaFoldDB" id="A0A815JNL2"/>
<name>A0A815JNL2_9BILA</name>
<accession>A0A815JNL2</accession>
<dbReference type="OrthoDB" id="10053420at2759"/>
<dbReference type="Gene3D" id="2.40.70.10">
    <property type="entry name" value="Acid Proteases"/>
    <property type="match status" value="1"/>
</dbReference>